<sequence>MAAQIFSFVAPQYPDRFSRTVGTTKVYMDVYESKSVVFMLEGHDLPMATALSTLDTDGAELQELFGNFTKFQISVQDKDLTTFSFNGVDAVSTTLQGETIVLMRAGLRAGNAPVALDIARYPVAI</sequence>
<dbReference type="EMBL" id="JABANO010026026">
    <property type="protein sequence ID" value="KAF4719251.1"/>
    <property type="molecule type" value="Genomic_DNA"/>
</dbReference>
<accession>A0A7J6RG04</accession>
<feature type="non-terminal residue" evidence="1">
    <location>
        <position position="125"/>
    </location>
</feature>
<protein>
    <submittedName>
        <fullName evidence="1">Uncharacterized protein</fullName>
    </submittedName>
</protein>
<dbReference type="EMBL" id="JABANM010012936">
    <property type="protein sequence ID" value="KAF4735190.1"/>
    <property type="molecule type" value="Genomic_DNA"/>
</dbReference>
<comment type="caution">
    <text evidence="1">The sequence shown here is derived from an EMBL/GenBank/DDBJ whole genome shotgun (WGS) entry which is preliminary data.</text>
</comment>
<name>A0A7J6RG04_PEROL</name>
<dbReference type="AlphaFoldDB" id="A0A7J6RG04"/>
<dbReference type="Proteomes" id="UP000574390">
    <property type="component" value="Unassembled WGS sequence"/>
</dbReference>
<dbReference type="Proteomes" id="UP000553632">
    <property type="component" value="Unassembled WGS sequence"/>
</dbReference>
<organism evidence="1 3">
    <name type="scientific">Perkinsus olseni</name>
    <name type="common">Perkinsus atlanticus</name>
    <dbReference type="NCBI Taxonomy" id="32597"/>
    <lineage>
        <taxon>Eukaryota</taxon>
        <taxon>Sar</taxon>
        <taxon>Alveolata</taxon>
        <taxon>Perkinsozoa</taxon>
        <taxon>Perkinsea</taxon>
        <taxon>Perkinsida</taxon>
        <taxon>Perkinsidae</taxon>
        <taxon>Perkinsus</taxon>
    </lineage>
</organism>
<gene>
    <name evidence="2" type="ORF">FOZ62_015593</name>
    <name evidence="1" type="ORF">FOZ63_030049</name>
</gene>
<evidence type="ECO:0000313" key="2">
    <source>
        <dbReference type="EMBL" id="KAF4735190.1"/>
    </source>
</evidence>
<keyword evidence="3" id="KW-1185">Reference proteome</keyword>
<reference evidence="3 4" key="1">
    <citation type="submission" date="2020-04" db="EMBL/GenBank/DDBJ databases">
        <title>Perkinsus olseni comparative genomics.</title>
        <authorList>
            <person name="Bogema D.R."/>
        </authorList>
    </citation>
    <scope>NUCLEOTIDE SEQUENCE [LARGE SCALE GENOMIC DNA]</scope>
    <source>
        <strain evidence="2">ATCC PRA-205</strain>
        <strain evidence="1 3">ATCC PRA-207</strain>
    </source>
</reference>
<evidence type="ECO:0000313" key="3">
    <source>
        <dbReference type="Proteomes" id="UP000553632"/>
    </source>
</evidence>
<evidence type="ECO:0000313" key="1">
    <source>
        <dbReference type="EMBL" id="KAF4719251.1"/>
    </source>
</evidence>
<evidence type="ECO:0000313" key="4">
    <source>
        <dbReference type="Proteomes" id="UP000574390"/>
    </source>
</evidence>
<proteinExistence type="predicted"/>